<organism evidence="1 2">
    <name type="scientific">Verticillium longisporum</name>
    <name type="common">Verticillium dahliae var. longisporum</name>
    <dbReference type="NCBI Taxonomy" id="100787"/>
    <lineage>
        <taxon>Eukaryota</taxon>
        <taxon>Fungi</taxon>
        <taxon>Dikarya</taxon>
        <taxon>Ascomycota</taxon>
        <taxon>Pezizomycotina</taxon>
        <taxon>Sordariomycetes</taxon>
        <taxon>Hypocreomycetidae</taxon>
        <taxon>Glomerellales</taxon>
        <taxon>Plectosphaerellaceae</taxon>
        <taxon>Verticillium</taxon>
    </lineage>
</organism>
<accession>A0A0G4KP78</accession>
<dbReference type="EMBL" id="CVQI01002224">
    <property type="protein sequence ID" value="CRK11486.1"/>
    <property type="molecule type" value="Genomic_DNA"/>
</dbReference>
<name>A0A0G4KP78_VERLO</name>
<sequence>MDGAEGISALTKTAKKSSAQLDTHLEYICRTLHPATHPCAVSHRQLYRFSRRMGRRTWLSKSFFSSSRPVLICPAPAR</sequence>
<protein>
    <submittedName>
        <fullName evidence="1">Uncharacterized protein</fullName>
    </submittedName>
</protein>
<proteinExistence type="predicted"/>
<gene>
    <name evidence="1" type="ORF">BN1723_001818</name>
</gene>
<evidence type="ECO:0000313" key="2">
    <source>
        <dbReference type="Proteomes" id="UP000045706"/>
    </source>
</evidence>
<dbReference type="AlphaFoldDB" id="A0A0G4KP78"/>
<evidence type="ECO:0000313" key="1">
    <source>
        <dbReference type="EMBL" id="CRK11486.1"/>
    </source>
</evidence>
<dbReference type="Proteomes" id="UP000045706">
    <property type="component" value="Unassembled WGS sequence"/>
</dbReference>
<reference evidence="2" key="1">
    <citation type="submission" date="2015-05" db="EMBL/GenBank/DDBJ databases">
        <authorList>
            <person name="Fogelqvist Johan"/>
        </authorList>
    </citation>
    <scope>NUCLEOTIDE SEQUENCE [LARGE SCALE GENOMIC DNA]</scope>
</reference>